<name>A0ABT7V158_9ACTN</name>
<accession>A0ABT7V158</accession>
<keyword evidence="3 4" id="KW-0413">Isomerase</keyword>
<evidence type="ECO:0000256" key="4">
    <source>
        <dbReference type="RuleBase" id="RU363019"/>
    </source>
</evidence>
<feature type="region of interest" description="Disordered" evidence="5">
    <location>
        <begin position="34"/>
        <end position="56"/>
    </location>
</feature>
<evidence type="ECO:0000259" key="6">
    <source>
        <dbReference type="PROSITE" id="PS50072"/>
    </source>
</evidence>
<dbReference type="CDD" id="cd00317">
    <property type="entry name" value="cyclophilin"/>
    <property type="match status" value="1"/>
</dbReference>
<dbReference type="SUPFAM" id="SSF50891">
    <property type="entry name" value="Cyclophilin-like"/>
    <property type="match status" value="1"/>
</dbReference>
<evidence type="ECO:0000313" key="8">
    <source>
        <dbReference type="Proteomes" id="UP001529256"/>
    </source>
</evidence>
<evidence type="ECO:0000313" key="7">
    <source>
        <dbReference type="EMBL" id="MDM8270348.1"/>
    </source>
</evidence>
<protein>
    <recommendedName>
        <fullName evidence="4">Peptidyl-prolyl cis-trans isomerase</fullName>
        <shortName evidence="4">PPIase</shortName>
        <ecNumber evidence="4">5.2.1.8</ecNumber>
    </recommendedName>
</protein>
<keyword evidence="2 4" id="KW-0697">Rotamase</keyword>
<dbReference type="PANTHER" id="PTHR45625">
    <property type="entry name" value="PEPTIDYL-PROLYL CIS-TRANS ISOMERASE-RELATED"/>
    <property type="match status" value="1"/>
</dbReference>
<evidence type="ECO:0000256" key="3">
    <source>
        <dbReference type="ARBA" id="ARBA00023235"/>
    </source>
</evidence>
<dbReference type="InterPro" id="IPR020892">
    <property type="entry name" value="Cyclophilin-type_PPIase_CS"/>
</dbReference>
<evidence type="ECO:0000256" key="5">
    <source>
        <dbReference type="SAM" id="MobiDB-lite"/>
    </source>
</evidence>
<comment type="catalytic activity">
    <reaction evidence="4">
        <text>[protein]-peptidylproline (omega=180) = [protein]-peptidylproline (omega=0)</text>
        <dbReference type="Rhea" id="RHEA:16237"/>
        <dbReference type="Rhea" id="RHEA-COMP:10747"/>
        <dbReference type="Rhea" id="RHEA-COMP:10748"/>
        <dbReference type="ChEBI" id="CHEBI:83833"/>
        <dbReference type="ChEBI" id="CHEBI:83834"/>
        <dbReference type="EC" id="5.2.1.8"/>
    </reaction>
</comment>
<gene>
    <name evidence="7" type="ORF">QUW25_01405</name>
</gene>
<reference evidence="7" key="2">
    <citation type="submission" date="2023-06" db="EMBL/GenBank/DDBJ databases">
        <authorList>
            <person name="Zeman M."/>
            <person name="Kubasova T."/>
            <person name="Jahodarova E."/>
            <person name="Nykrynova M."/>
            <person name="Rychlik I."/>
        </authorList>
    </citation>
    <scope>NUCLEOTIDE SEQUENCE</scope>
    <source>
        <strain evidence="7">153_Feed</strain>
    </source>
</reference>
<dbReference type="GO" id="GO:0003755">
    <property type="term" value="F:peptidyl-prolyl cis-trans isomerase activity"/>
    <property type="evidence" value="ECO:0007669"/>
    <property type="project" value="UniProtKB-EC"/>
</dbReference>
<proteinExistence type="inferred from homology"/>
<dbReference type="Proteomes" id="UP001529256">
    <property type="component" value="Unassembled WGS sequence"/>
</dbReference>
<keyword evidence="8" id="KW-1185">Reference proteome</keyword>
<reference evidence="7" key="1">
    <citation type="submission" date="2023-06" db="EMBL/GenBank/DDBJ databases">
        <title>Identification and characterization of horizontal gene transfer across gut microbiota members of farm animals based on homology search.</title>
        <authorList>
            <person name="Schwarzerova J."/>
            <person name="Nykrynova M."/>
            <person name="Jureckova K."/>
            <person name="Cejkova D."/>
            <person name="Rychlik I."/>
        </authorList>
    </citation>
    <scope>NUCLEOTIDE SEQUENCE</scope>
    <source>
        <strain evidence="7">153_Feed</strain>
    </source>
</reference>
<sequence>MKRLGLTRSVLLGMLALVVAVCVVALCGGCSTGEKDEPAPATGDVSAEADPDDPYATGTHHAVIEVEGYGSIEVTLNANVAPITVSNFCHLAESGFYDGLTFHRVVPGFMIQGGDPAGDGTGGSDESIKGEFADNGVDNNIPHVRGTISMARASDYDSASSQFFIMQETNSSLDGQYAAFGTVTSGMEVVDAICEQVPVADEQSGYVAEEDQPVITSVTIVD</sequence>
<feature type="domain" description="PPIase cyclophilin-type" evidence="6">
    <location>
        <begin position="70"/>
        <end position="193"/>
    </location>
</feature>
<evidence type="ECO:0000256" key="1">
    <source>
        <dbReference type="ARBA" id="ARBA00002388"/>
    </source>
</evidence>
<organism evidence="7 8">
    <name type="scientific">Thermophilibacter provencensis</name>
    <dbReference type="NCBI Taxonomy" id="1852386"/>
    <lineage>
        <taxon>Bacteria</taxon>
        <taxon>Bacillati</taxon>
        <taxon>Actinomycetota</taxon>
        <taxon>Coriobacteriia</taxon>
        <taxon>Coriobacteriales</taxon>
        <taxon>Atopobiaceae</taxon>
        <taxon>Thermophilibacter</taxon>
    </lineage>
</organism>
<dbReference type="RefSeq" id="WP_289510448.1">
    <property type="nucleotide sequence ID" value="NZ_JAUDEA010000001.1"/>
</dbReference>
<dbReference type="PANTHER" id="PTHR45625:SF4">
    <property type="entry name" value="PEPTIDYLPROLYL ISOMERASE DOMAIN AND WD REPEAT-CONTAINING PROTEIN 1"/>
    <property type="match status" value="1"/>
</dbReference>
<dbReference type="InterPro" id="IPR029000">
    <property type="entry name" value="Cyclophilin-like_dom_sf"/>
</dbReference>
<dbReference type="EC" id="5.2.1.8" evidence="4"/>
<dbReference type="Pfam" id="PF00160">
    <property type="entry name" value="Pro_isomerase"/>
    <property type="match status" value="1"/>
</dbReference>
<dbReference type="InterPro" id="IPR044666">
    <property type="entry name" value="Cyclophilin_A-like"/>
</dbReference>
<dbReference type="InterPro" id="IPR002130">
    <property type="entry name" value="Cyclophilin-type_PPIase_dom"/>
</dbReference>
<dbReference type="EMBL" id="JAUDEA010000001">
    <property type="protein sequence ID" value="MDM8270348.1"/>
    <property type="molecule type" value="Genomic_DNA"/>
</dbReference>
<dbReference type="PROSITE" id="PS50072">
    <property type="entry name" value="CSA_PPIASE_2"/>
    <property type="match status" value="1"/>
</dbReference>
<comment type="function">
    <text evidence="1 4">PPIases accelerate the folding of proteins. It catalyzes the cis-trans isomerization of proline imidic peptide bonds in oligopeptides.</text>
</comment>
<dbReference type="PROSITE" id="PS00170">
    <property type="entry name" value="CSA_PPIASE_1"/>
    <property type="match status" value="1"/>
</dbReference>
<dbReference type="Gene3D" id="2.40.100.10">
    <property type="entry name" value="Cyclophilin-like"/>
    <property type="match status" value="1"/>
</dbReference>
<evidence type="ECO:0000256" key="2">
    <source>
        <dbReference type="ARBA" id="ARBA00023110"/>
    </source>
</evidence>
<comment type="caution">
    <text evidence="7">The sequence shown here is derived from an EMBL/GenBank/DDBJ whole genome shotgun (WGS) entry which is preliminary data.</text>
</comment>
<dbReference type="PRINTS" id="PR00153">
    <property type="entry name" value="CSAPPISMRASE"/>
</dbReference>
<comment type="similarity">
    <text evidence="4">Belongs to the cyclophilin-type PPIase family.</text>
</comment>